<proteinExistence type="inferred from homology"/>
<protein>
    <submittedName>
        <fullName evidence="3">Short-chain dehydrogenase/reductase tropE</fullName>
    </submittedName>
</protein>
<organism evidence="3 4">
    <name type="scientific">Cladobotryum mycophilum</name>
    <dbReference type="NCBI Taxonomy" id="491253"/>
    <lineage>
        <taxon>Eukaryota</taxon>
        <taxon>Fungi</taxon>
        <taxon>Dikarya</taxon>
        <taxon>Ascomycota</taxon>
        <taxon>Pezizomycotina</taxon>
        <taxon>Sordariomycetes</taxon>
        <taxon>Hypocreomycetidae</taxon>
        <taxon>Hypocreales</taxon>
        <taxon>Hypocreaceae</taxon>
        <taxon>Cladobotryum</taxon>
    </lineage>
</organism>
<dbReference type="EMBL" id="JAVFKD010000012">
    <property type="protein sequence ID" value="KAK5993066.1"/>
    <property type="molecule type" value="Genomic_DNA"/>
</dbReference>
<dbReference type="Pfam" id="PF00106">
    <property type="entry name" value="adh_short"/>
    <property type="match status" value="1"/>
</dbReference>
<evidence type="ECO:0000256" key="2">
    <source>
        <dbReference type="ARBA" id="ARBA00023002"/>
    </source>
</evidence>
<keyword evidence="2" id="KW-0560">Oxidoreductase</keyword>
<dbReference type="InterPro" id="IPR002347">
    <property type="entry name" value="SDR_fam"/>
</dbReference>
<evidence type="ECO:0000313" key="4">
    <source>
        <dbReference type="Proteomes" id="UP001338125"/>
    </source>
</evidence>
<dbReference type="PANTHER" id="PTHR43008">
    <property type="entry name" value="BENZIL REDUCTASE"/>
    <property type="match status" value="1"/>
</dbReference>
<dbReference type="PANTHER" id="PTHR43008:SF8">
    <property type="entry name" value="BENZIL REDUCTASE ((S)-BENZOIN FORMING) IRC24"/>
    <property type="match status" value="1"/>
</dbReference>
<dbReference type="PRINTS" id="PR00081">
    <property type="entry name" value="GDHRDH"/>
</dbReference>
<evidence type="ECO:0000313" key="3">
    <source>
        <dbReference type="EMBL" id="KAK5993066.1"/>
    </source>
</evidence>
<dbReference type="InterPro" id="IPR036291">
    <property type="entry name" value="NAD(P)-bd_dom_sf"/>
</dbReference>
<name>A0ABR0SMY7_9HYPO</name>
<keyword evidence="4" id="KW-1185">Reference proteome</keyword>
<comment type="caution">
    <text evidence="3">The sequence shown here is derived from an EMBL/GenBank/DDBJ whole genome shotgun (WGS) entry which is preliminary data.</text>
</comment>
<dbReference type="Gene3D" id="3.40.50.720">
    <property type="entry name" value="NAD(P)-binding Rossmann-like Domain"/>
    <property type="match status" value="1"/>
</dbReference>
<evidence type="ECO:0000256" key="1">
    <source>
        <dbReference type="ARBA" id="ARBA00006484"/>
    </source>
</evidence>
<dbReference type="SUPFAM" id="SSF51735">
    <property type="entry name" value="NAD(P)-binding Rossmann-fold domains"/>
    <property type="match status" value="1"/>
</dbReference>
<reference evidence="3 4" key="1">
    <citation type="submission" date="2024-01" db="EMBL/GenBank/DDBJ databases">
        <title>Complete genome of Cladobotryum mycophilum ATHUM6906.</title>
        <authorList>
            <person name="Christinaki A.C."/>
            <person name="Myridakis A.I."/>
            <person name="Kouvelis V.N."/>
        </authorList>
    </citation>
    <scope>NUCLEOTIDE SEQUENCE [LARGE SCALE GENOMIC DNA]</scope>
    <source>
        <strain evidence="3 4">ATHUM6906</strain>
    </source>
</reference>
<dbReference type="Proteomes" id="UP001338125">
    <property type="component" value="Unassembled WGS sequence"/>
</dbReference>
<sequence>MVVKEIVLITGANTGIGFETVKALASTPKPYHIFLGARTLADAQEAISKVDELVPETKSTFEPLEVELTSDESIARAAEVVQSGFDRVDVLINNADVPNLRSIFNQSYDINVTGTNIFTAAISPLLLKSSSPRLIFLASGLSTILSHSNSTMPAYVPPAYDPPPKAGWPKEEEDGVRVWAISSGFLATHLGGSPEHMKALGAGDASLGGDIVRRVVEGERDADIGKVVKQNGAIQEW</sequence>
<gene>
    <name evidence="3" type="ORF">PT974_06494</name>
</gene>
<accession>A0ABR0SMY7</accession>
<comment type="similarity">
    <text evidence="1">Belongs to the short-chain dehydrogenases/reductases (SDR) family.</text>
</comment>